<evidence type="ECO:0000256" key="7">
    <source>
        <dbReference type="SAM" id="Phobius"/>
    </source>
</evidence>
<evidence type="ECO:0000256" key="2">
    <source>
        <dbReference type="ARBA" id="ARBA00008079"/>
    </source>
</evidence>
<keyword evidence="5 7" id="KW-1133">Transmembrane helix</keyword>
<dbReference type="EMBL" id="CP009288">
    <property type="protein sequence ID" value="AIQ10987.1"/>
    <property type="molecule type" value="Genomic_DNA"/>
</dbReference>
<dbReference type="GO" id="GO:0009486">
    <property type="term" value="F:cytochrome bo3 ubiquinol oxidase activity"/>
    <property type="evidence" value="ECO:0007669"/>
    <property type="project" value="TreeGrafter"/>
</dbReference>
<evidence type="ECO:0000256" key="6">
    <source>
        <dbReference type="ARBA" id="ARBA00023136"/>
    </source>
</evidence>
<dbReference type="Pfam" id="PF03626">
    <property type="entry name" value="COX4_pro"/>
    <property type="match status" value="1"/>
</dbReference>
<dbReference type="PANTHER" id="PTHR36835">
    <property type="entry name" value="CYTOCHROME BO(3) UBIQUINOL OXIDASE SUBUNIT 4"/>
    <property type="match status" value="1"/>
</dbReference>
<dbReference type="GO" id="GO:0015078">
    <property type="term" value="F:proton transmembrane transporter activity"/>
    <property type="evidence" value="ECO:0007669"/>
    <property type="project" value="TreeGrafter"/>
</dbReference>
<comment type="similarity">
    <text evidence="2">Belongs to the cytochrome c oxidase bacterial subunit 4 family.</text>
</comment>
<dbReference type="Proteomes" id="UP000029409">
    <property type="component" value="Chromosome"/>
</dbReference>
<feature type="transmembrane region" description="Helical" evidence="7">
    <location>
        <begin position="83"/>
        <end position="105"/>
    </location>
</feature>
<evidence type="ECO:0000256" key="1">
    <source>
        <dbReference type="ARBA" id="ARBA00004651"/>
    </source>
</evidence>
<dbReference type="GO" id="GO:0005886">
    <property type="term" value="C:plasma membrane"/>
    <property type="evidence" value="ECO:0007669"/>
    <property type="project" value="UniProtKB-SubCell"/>
</dbReference>
<dbReference type="GO" id="GO:0009319">
    <property type="term" value="C:cytochrome o ubiquinol oxidase complex"/>
    <property type="evidence" value="ECO:0007669"/>
    <property type="project" value="TreeGrafter"/>
</dbReference>
<keyword evidence="9" id="KW-1185">Reference proteome</keyword>
<dbReference type="eggNOG" id="COG3125">
    <property type="taxonomic scope" value="Bacteria"/>
</dbReference>
<dbReference type="STRING" id="44251.PDUR_02395"/>
<feature type="transmembrane region" description="Helical" evidence="7">
    <location>
        <begin position="49"/>
        <end position="71"/>
    </location>
</feature>
<evidence type="ECO:0000313" key="8">
    <source>
        <dbReference type="EMBL" id="AIQ10987.1"/>
    </source>
</evidence>
<dbReference type="GO" id="GO:0019646">
    <property type="term" value="P:aerobic electron transport chain"/>
    <property type="evidence" value="ECO:0007669"/>
    <property type="project" value="TreeGrafter"/>
</dbReference>
<keyword evidence="4 7" id="KW-0812">Transmembrane</keyword>
<accession>A0A089HIS8</accession>
<evidence type="ECO:0000256" key="3">
    <source>
        <dbReference type="ARBA" id="ARBA00022475"/>
    </source>
</evidence>
<dbReference type="PANTHER" id="PTHR36835:SF1">
    <property type="entry name" value="CYTOCHROME BO(3) UBIQUINOL OXIDASE SUBUNIT 4"/>
    <property type="match status" value="1"/>
</dbReference>
<feature type="transmembrane region" description="Helical" evidence="7">
    <location>
        <begin position="24"/>
        <end position="43"/>
    </location>
</feature>
<gene>
    <name evidence="8" type="ORF">PDUR_02395</name>
</gene>
<reference evidence="8 9" key="1">
    <citation type="submission" date="2014-08" db="EMBL/GenBank/DDBJ databases">
        <title>Comparative genomics of the Paenibacillus odorifer group.</title>
        <authorList>
            <person name="den Bakker H.C."/>
            <person name="Tsai Y.-C."/>
            <person name="Martin N."/>
            <person name="Korlach J."/>
            <person name="Wiedmann M."/>
        </authorList>
    </citation>
    <scope>NUCLEOTIDE SEQUENCE [LARGE SCALE GENOMIC DNA]</scope>
    <source>
        <strain evidence="8 9">DSM 1735</strain>
    </source>
</reference>
<dbReference type="OrthoDB" id="2989516at2"/>
<keyword evidence="6 7" id="KW-0472">Membrane</keyword>
<protein>
    <submittedName>
        <fullName evidence="8">Cytochrome C oxidase subunit IV</fullName>
    </submittedName>
</protein>
<evidence type="ECO:0000256" key="5">
    <source>
        <dbReference type="ARBA" id="ARBA00022989"/>
    </source>
</evidence>
<comment type="subcellular location">
    <subcellularLocation>
        <location evidence="1">Cell membrane</location>
        <topology evidence="1">Multi-pass membrane protein</topology>
    </subcellularLocation>
</comment>
<evidence type="ECO:0000256" key="4">
    <source>
        <dbReference type="ARBA" id="ARBA00022692"/>
    </source>
</evidence>
<name>A0A089HIS8_PAEDU</name>
<dbReference type="InterPro" id="IPR050968">
    <property type="entry name" value="Cytochrome_c_oxidase_bac_sub4"/>
</dbReference>
<keyword evidence="3" id="KW-1003">Cell membrane</keyword>
<dbReference type="AlphaFoldDB" id="A0A089HIS8"/>
<dbReference type="GO" id="GO:0015990">
    <property type="term" value="P:electron transport coupled proton transport"/>
    <property type="evidence" value="ECO:0007669"/>
    <property type="project" value="TreeGrafter"/>
</dbReference>
<organism evidence="8 9">
    <name type="scientific">Paenibacillus durus</name>
    <name type="common">Paenibacillus azotofixans</name>
    <dbReference type="NCBI Taxonomy" id="44251"/>
    <lineage>
        <taxon>Bacteria</taxon>
        <taxon>Bacillati</taxon>
        <taxon>Bacillota</taxon>
        <taxon>Bacilli</taxon>
        <taxon>Bacillales</taxon>
        <taxon>Paenibacillaceae</taxon>
        <taxon>Paenibacillus</taxon>
    </lineage>
</organism>
<sequence length="107" mass="12114">MAAEQHTRDHGVKRRHRQEGPQKHILIFILSAVLTLIAFAAVAAGEVNVAFAVILLLVMAVIQVFVQLGYWMHLKDKGHMMPIIFILGGFLIAGTCIIMAMYWVWWE</sequence>
<dbReference type="InterPro" id="IPR005171">
    <property type="entry name" value="Cyt_c_oxidase_su4_prok"/>
</dbReference>
<proteinExistence type="inferred from homology"/>
<dbReference type="KEGG" id="pdu:PDUR_02395"/>
<evidence type="ECO:0000313" key="9">
    <source>
        <dbReference type="Proteomes" id="UP000029409"/>
    </source>
</evidence>
<dbReference type="RefSeq" id="WP_042204914.1">
    <property type="nucleotide sequence ID" value="NZ_CP009288.1"/>
</dbReference>